<protein>
    <submittedName>
        <fullName evidence="2">5-bromo-4-chloroindolyl phosphate hydrolysis family protein</fullName>
    </submittedName>
</protein>
<dbReference type="InterPro" id="IPR018770">
    <property type="entry name" value="ChloroindolylP_hydrolase"/>
</dbReference>
<accession>A0A9D2IAS5</accession>
<name>A0A9D2IAS5_9FIRM</name>
<feature type="transmembrane region" description="Helical" evidence="1">
    <location>
        <begin position="7"/>
        <end position="23"/>
    </location>
</feature>
<dbReference type="EMBL" id="DWYY01000193">
    <property type="protein sequence ID" value="HJA94653.1"/>
    <property type="molecule type" value="Genomic_DNA"/>
</dbReference>
<keyword evidence="1" id="KW-0472">Membrane</keyword>
<sequence>MKKDGYRSLLAGVCASAFFLIFFLGLGWNFFLCILFAVLLFAAVWFLGKPGKKAEASRQTEDREKELFRSMREAKKDFESIRKNVGQIRDPQLKAQTESMCRAAGNILAYLEKHPEKIPAARRFIDYYQDTASTLLAKYVELESAGLSDSQTQALGESMKRAACALTDAFRKQLGKMVENEVTDMEADITVMEQMMRMEGLK</sequence>
<feature type="transmembrane region" description="Helical" evidence="1">
    <location>
        <begin position="29"/>
        <end position="48"/>
    </location>
</feature>
<comment type="caution">
    <text evidence="2">The sequence shown here is derived from an EMBL/GenBank/DDBJ whole genome shotgun (WGS) entry which is preliminary data.</text>
</comment>
<keyword evidence="1" id="KW-0812">Transmembrane</keyword>
<dbReference type="Pfam" id="PF10112">
    <property type="entry name" value="Halogen_Hydrol"/>
    <property type="match status" value="1"/>
</dbReference>
<evidence type="ECO:0000313" key="2">
    <source>
        <dbReference type="EMBL" id="HJA94653.1"/>
    </source>
</evidence>
<gene>
    <name evidence="2" type="ORF">H9717_16325</name>
</gene>
<proteinExistence type="predicted"/>
<dbReference type="AlphaFoldDB" id="A0A9D2IAS5"/>
<organism evidence="2 3">
    <name type="scientific">Candidatus Eisenbergiella merdipullorum</name>
    <dbReference type="NCBI Taxonomy" id="2838553"/>
    <lineage>
        <taxon>Bacteria</taxon>
        <taxon>Bacillati</taxon>
        <taxon>Bacillota</taxon>
        <taxon>Clostridia</taxon>
        <taxon>Lachnospirales</taxon>
        <taxon>Lachnospiraceae</taxon>
        <taxon>Eisenbergiella</taxon>
    </lineage>
</organism>
<evidence type="ECO:0000256" key="1">
    <source>
        <dbReference type="SAM" id="Phobius"/>
    </source>
</evidence>
<keyword evidence="1" id="KW-1133">Transmembrane helix</keyword>
<reference evidence="2" key="1">
    <citation type="journal article" date="2021" name="PeerJ">
        <title>Extensive microbial diversity within the chicken gut microbiome revealed by metagenomics and culture.</title>
        <authorList>
            <person name="Gilroy R."/>
            <person name="Ravi A."/>
            <person name="Getino M."/>
            <person name="Pursley I."/>
            <person name="Horton D.L."/>
            <person name="Alikhan N.F."/>
            <person name="Baker D."/>
            <person name="Gharbi K."/>
            <person name="Hall N."/>
            <person name="Watson M."/>
            <person name="Adriaenssens E.M."/>
            <person name="Foster-Nyarko E."/>
            <person name="Jarju S."/>
            <person name="Secka A."/>
            <person name="Antonio M."/>
            <person name="Oren A."/>
            <person name="Chaudhuri R.R."/>
            <person name="La Ragione R."/>
            <person name="Hildebrand F."/>
            <person name="Pallen M.J."/>
        </authorList>
    </citation>
    <scope>NUCLEOTIDE SEQUENCE</scope>
    <source>
        <strain evidence="2">CHK179-7159</strain>
    </source>
</reference>
<evidence type="ECO:0000313" key="3">
    <source>
        <dbReference type="Proteomes" id="UP000886858"/>
    </source>
</evidence>
<reference evidence="2" key="2">
    <citation type="submission" date="2021-04" db="EMBL/GenBank/DDBJ databases">
        <authorList>
            <person name="Gilroy R."/>
        </authorList>
    </citation>
    <scope>NUCLEOTIDE SEQUENCE</scope>
    <source>
        <strain evidence="2">CHK179-7159</strain>
    </source>
</reference>
<dbReference type="Proteomes" id="UP000886858">
    <property type="component" value="Unassembled WGS sequence"/>
</dbReference>